<evidence type="ECO:0000256" key="6">
    <source>
        <dbReference type="SAM" id="Phobius"/>
    </source>
</evidence>
<evidence type="ECO:0000256" key="4">
    <source>
        <dbReference type="ARBA" id="ARBA00022989"/>
    </source>
</evidence>
<dbReference type="RefSeq" id="WP_345329175.1">
    <property type="nucleotide sequence ID" value="NZ_BAABJI010000001.1"/>
</dbReference>
<dbReference type="InterPro" id="IPR002797">
    <property type="entry name" value="Polysacc_synth"/>
</dbReference>
<feature type="transmembrane region" description="Helical" evidence="6">
    <location>
        <begin position="81"/>
        <end position="101"/>
    </location>
</feature>
<keyword evidence="8" id="KW-1185">Reference proteome</keyword>
<feature type="transmembrane region" description="Helical" evidence="6">
    <location>
        <begin position="458"/>
        <end position="476"/>
    </location>
</feature>
<comment type="subcellular location">
    <subcellularLocation>
        <location evidence="1">Cell membrane</location>
        <topology evidence="1">Multi-pass membrane protein</topology>
    </subcellularLocation>
</comment>
<feature type="transmembrane region" description="Helical" evidence="6">
    <location>
        <begin position="222"/>
        <end position="239"/>
    </location>
</feature>
<feature type="transmembrane region" description="Helical" evidence="6">
    <location>
        <begin position="150"/>
        <end position="169"/>
    </location>
</feature>
<feature type="transmembrane region" description="Helical" evidence="6">
    <location>
        <begin position="259"/>
        <end position="278"/>
    </location>
</feature>
<dbReference type="Proteomes" id="UP001501436">
    <property type="component" value="Unassembled WGS sequence"/>
</dbReference>
<gene>
    <name evidence="7" type="ORF">GCM10023313_03340</name>
</gene>
<feature type="transmembrane region" description="Helical" evidence="6">
    <location>
        <begin position="121"/>
        <end position="138"/>
    </location>
</feature>
<feature type="transmembrane region" description="Helical" evidence="6">
    <location>
        <begin position="371"/>
        <end position="394"/>
    </location>
</feature>
<evidence type="ECO:0000313" key="8">
    <source>
        <dbReference type="Proteomes" id="UP001501436"/>
    </source>
</evidence>
<proteinExistence type="predicted"/>
<feature type="transmembrane region" description="Helical" evidence="6">
    <location>
        <begin position="181"/>
        <end position="201"/>
    </location>
</feature>
<feature type="transmembrane region" description="Helical" evidence="6">
    <location>
        <begin position="299"/>
        <end position="320"/>
    </location>
</feature>
<feature type="transmembrane region" description="Helical" evidence="6">
    <location>
        <begin position="432"/>
        <end position="452"/>
    </location>
</feature>
<evidence type="ECO:0000256" key="2">
    <source>
        <dbReference type="ARBA" id="ARBA00022475"/>
    </source>
</evidence>
<dbReference type="PANTHER" id="PTHR30250:SF11">
    <property type="entry name" value="O-ANTIGEN TRANSPORTER-RELATED"/>
    <property type="match status" value="1"/>
</dbReference>
<comment type="caution">
    <text evidence="7">The sequence shown here is derived from an EMBL/GenBank/DDBJ whole genome shotgun (WGS) entry which is preliminary data.</text>
</comment>
<keyword evidence="5 6" id="KW-0472">Membrane</keyword>
<organism evidence="7 8">
    <name type="scientific">Mucilaginibacter defluvii</name>
    <dbReference type="NCBI Taxonomy" id="1196019"/>
    <lineage>
        <taxon>Bacteria</taxon>
        <taxon>Pseudomonadati</taxon>
        <taxon>Bacteroidota</taxon>
        <taxon>Sphingobacteriia</taxon>
        <taxon>Sphingobacteriales</taxon>
        <taxon>Sphingobacteriaceae</taxon>
        <taxon>Mucilaginibacter</taxon>
    </lineage>
</organism>
<accession>A0ABP9FK92</accession>
<evidence type="ECO:0000313" key="7">
    <source>
        <dbReference type="EMBL" id="GAA4904098.1"/>
    </source>
</evidence>
<dbReference type="PANTHER" id="PTHR30250">
    <property type="entry name" value="PST FAMILY PREDICTED COLANIC ACID TRANSPORTER"/>
    <property type="match status" value="1"/>
</dbReference>
<reference evidence="8" key="1">
    <citation type="journal article" date="2019" name="Int. J. Syst. Evol. Microbiol.">
        <title>The Global Catalogue of Microorganisms (GCM) 10K type strain sequencing project: providing services to taxonomists for standard genome sequencing and annotation.</title>
        <authorList>
            <consortium name="The Broad Institute Genomics Platform"/>
            <consortium name="The Broad Institute Genome Sequencing Center for Infectious Disease"/>
            <person name="Wu L."/>
            <person name="Ma J."/>
        </authorList>
    </citation>
    <scope>NUCLEOTIDE SEQUENCE [LARGE SCALE GENOMIC DNA]</scope>
    <source>
        <strain evidence="8">JCM 18283</strain>
    </source>
</reference>
<feature type="transmembrane region" description="Helical" evidence="6">
    <location>
        <begin position="400"/>
        <end position="420"/>
    </location>
</feature>
<feature type="transmembrane region" description="Helical" evidence="6">
    <location>
        <begin position="340"/>
        <end position="359"/>
    </location>
</feature>
<name>A0ABP9FK92_9SPHI</name>
<evidence type="ECO:0000256" key="3">
    <source>
        <dbReference type="ARBA" id="ARBA00022692"/>
    </source>
</evidence>
<keyword evidence="2" id="KW-1003">Cell membrane</keyword>
<keyword evidence="3 6" id="KW-0812">Transmembrane</keyword>
<feature type="transmembrane region" description="Helical" evidence="6">
    <location>
        <begin position="40"/>
        <end position="60"/>
    </location>
</feature>
<evidence type="ECO:0000256" key="5">
    <source>
        <dbReference type="ARBA" id="ARBA00023136"/>
    </source>
</evidence>
<feature type="transmembrane region" description="Helical" evidence="6">
    <location>
        <begin position="12"/>
        <end position="34"/>
    </location>
</feature>
<evidence type="ECO:0000256" key="1">
    <source>
        <dbReference type="ARBA" id="ARBA00004651"/>
    </source>
</evidence>
<protein>
    <submittedName>
        <fullName evidence="7">Oligosaccharide flippase family protein</fullName>
    </submittedName>
</protein>
<sequence>MGIVKQQAYKNTLVLYLGMAIAYINTVLLFPPIVGDNNFGFYNLVISVSVLYSLVSAMGVPSIIARYFPFYRTEDGKHNGFIHWVAFLALIGFSVATALYLVFKPAIIGAYAQSSPLFVKYYYYMIPLALFIIAFNFLEMMGRAVYRTIFSNILQFVVLRLATTIMLLMITQKWLTFEGFIFGYIIVNGIISLILLINLLVSGSFKLGSVTSTLTGDKKQEMINFGMFTLVSGSVYTLLQKVDTLMLSSMASDAVTGVYSWYFNIAMVISIPAQALSRTTYAIVADSWRTKNMANIADIYAKTSIIQLVVGMLLFIGIFINRDNLYALARNKDFTDPKYFMLFIVIGLGFLADITGGLNSYIITTSHKYRLVTLITVIMCVICVILNYLLIPIYEGLGSAIAYFITIVGMNFATWLYIKIRFKMQPFTYKHLLVVVIAAISYFIGFNFWRLPNVWLDIMARSGVTALVYAVLTYLFKISADVNEKVDELIAKFVRR</sequence>
<dbReference type="Pfam" id="PF01943">
    <property type="entry name" value="Polysacc_synt"/>
    <property type="match status" value="1"/>
</dbReference>
<keyword evidence="4 6" id="KW-1133">Transmembrane helix</keyword>
<dbReference type="EMBL" id="BAABJI010000001">
    <property type="protein sequence ID" value="GAA4904098.1"/>
    <property type="molecule type" value="Genomic_DNA"/>
</dbReference>
<dbReference type="InterPro" id="IPR050833">
    <property type="entry name" value="Poly_Biosynth_Transport"/>
</dbReference>